<sequence length="163" mass="18793">MKCYSRTEHNIHYSIYSQSFECRLDPNERFSPLDLIERIRDQKEELGMIIDLTYTTRYYGAEELPDTLCYCKILTVGHEVPDHETIFKFKSAVKKFLKENQDNDKLIGVHCTHGLNRTGYLVCRYLIDEGMTPNAAIALTGHLPTFSCKHERSSQGGITVQVK</sequence>
<name>A0A8D0H9Q8_SPHPU</name>
<dbReference type="InterPro" id="IPR051029">
    <property type="entry name" value="mRNA_Capping_Enz/RNA_Phosphat"/>
</dbReference>
<dbReference type="GeneTree" id="ENSGT00940000155847"/>
<dbReference type="SUPFAM" id="SSF52799">
    <property type="entry name" value="(Phosphotyrosine protein) phosphatases II"/>
    <property type="match status" value="1"/>
</dbReference>
<dbReference type="InterPro" id="IPR000340">
    <property type="entry name" value="Dual-sp_phosphatase_cat-dom"/>
</dbReference>
<dbReference type="Gene3D" id="3.90.190.10">
    <property type="entry name" value="Protein tyrosine phosphatase superfamily"/>
    <property type="match status" value="1"/>
</dbReference>
<protein>
    <recommendedName>
        <fullName evidence="1">Tyrosine specific protein phosphatases domain-containing protein</fullName>
    </recommendedName>
</protein>
<organism evidence="2 3">
    <name type="scientific">Sphenodon punctatus</name>
    <name type="common">Tuatara</name>
    <name type="synonym">Hatteria punctata</name>
    <dbReference type="NCBI Taxonomy" id="8508"/>
    <lineage>
        <taxon>Eukaryota</taxon>
        <taxon>Metazoa</taxon>
        <taxon>Chordata</taxon>
        <taxon>Craniata</taxon>
        <taxon>Vertebrata</taxon>
        <taxon>Euteleostomi</taxon>
        <taxon>Lepidosauria</taxon>
        <taxon>Sphenodontia</taxon>
        <taxon>Sphenodontidae</taxon>
        <taxon>Sphenodon</taxon>
    </lineage>
</organism>
<dbReference type="InterPro" id="IPR000387">
    <property type="entry name" value="Tyr_Pase_dom"/>
</dbReference>
<reference evidence="2" key="1">
    <citation type="submission" date="2025-08" db="UniProtKB">
        <authorList>
            <consortium name="Ensembl"/>
        </authorList>
    </citation>
    <scope>IDENTIFICATION</scope>
</reference>
<evidence type="ECO:0000313" key="3">
    <source>
        <dbReference type="Proteomes" id="UP000694392"/>
    </source>
</evidence>
<dbReference type="Ensembl" id="ENSSPUT00000019604.1">
    <property type="protein sequence ID" value="ENSSPUP00000018403.1"/>
    <property type="gene ID" value="ENSSPUG00000014162.1"/>
</dbReference>
<dbReference type="GO" id="GO:0004651">
    <property type="term" value="F:polynucleotide 5'-phosphatase activity"/>
    <property type="evidence" value="ECO:0007669"/>
    <property type="project" value="TreeGrafter"/>
</dbReference>
<feature type="domain" description="Tyrosine specific protein phosphatases" evidence="1">
    <location>
        <begin position="87"/>
        <end position="137"/>
    </location>
</feature>
<dbReference type="PANTHER" id="PTHR10367:SF18">
    <property type="entry name" value="RNA_RNP COMPLEX-1-INTERACTING PHOSPHATASE"/>
    <property type="match status" value="1"/>
</dbReference>
<reference evidence="2" key="2">
    <citation type="submission" date="2025-09" db="UniProtKB">
        <authorList>
            <consortium name="Ensembl"/>
        </authorList>
    </citation>
    <scope>IDENTIFICATION</scope>
</reference>
<evidence type="ECO:0000259" key="1">
    <source>
        <dbReference type="PROSITE" id="PS50056"/>
    </source>
</evidence>
<dbReference type="PANTHER" id="PTHR10367">
    <property type="entry name" value="MRNA-CAPPING ENZYME"/>
    <property type="match status" value="1"/>
</dbReference>
<accession>A0A8D0H9Q8</accession>
<dbReference type="AlphaFoldDB" id="A0A8D0H9Q8"/>
<dbReference type="PROSITE" id="PS00383">
    <property type="entry name" value="TYR_PHOSPHATASE_1"/>
    <property type="match status" value="1"/>
</dbReference>
<dbReference type="Proteomes" id="UP000694392">
    <property type="component" value="Unplaced"/>
</dbReference>
<dbReference type="Pfam" id="PF00782">
    <property type="entry name" value="DSPc"/>
    <property type="match status" value="1"/>
</dbReference>
<keyword evidence="3" id="KW-1185">Reference proteome</keyword>
<dbReference type="PROSITE" id="PS50056">
    <property type="entry name" value="TYR_PHOSPHATASE_2"/>
    <property type="match status" value="1"/>
</dbReference>
<dbReference type="InterPro" id="IPR029021">
    <property type="entry name" value="Prot-tyrosine_phosphatase-like"/>
</dbReference>
<proteinExistence type="predicted"/>
<dbReference type="InterPro" id="IPR016130">
    <property type="entry name" value="Tyr_Pase_AS"/>
</dbReference>
<evidence type="ECO:0000313" key="2">
    <source>
        <dbReference type="Ensembl" id="ENSSPUP00000018403.1"/>
    </source>
</evidence>